<dbReference type="Pfam" id="PF16868">
    <property type="entry name" value="NMT1_3"/>
    <property type="match status" value="1"/>
</dbReference>
<dbReference type="PROSITE" id="PS51257">
    <property type="entry name" value="PROKAR_LIPOPROTEIN"/>
    <property type="match status" value="1"/>
</dbReference>
<sequence length="329" mass="34589">MKKTTKVFAAIAGTILALSLASCNEKKTAAAGSHEKVTIKFPTAGASGALYAVGAAITNLWDTQIDFVSASSQASNGGIDNLNQIADGESQVSIAISSNCWQSFNGTDSFKGNANKDLRVIAGLYFNPNQVVATKKSGIEQIADVRGKHFAVAAAGSSVEGECKNHFTAVGMNYPSDIQAEYIAFGDAADMLQNGTIDGAWIMSGAPAAAVSQACSAGCHLVNIGDDVIASLKKDYPWYAKFTIPAQTYPGQDSDVQTSAIKMVMFTSTSLDEETVYQLTKTLWEHIAELGEAQKNLKGLTPEAAVVDIAGLPLHDGAAKYYKEAGIIK</sequence>
<dbReference type="Gene3D" id="3.40.190.10">
    <property type="entry name" value="Periplasmic binding protein-like II"/>
    <property type="match status" value="2"/>
</dbReference>
<protein>
    <recommendedName>
        <fullName evidence="4">TRAP transporter solute receptor, TAXI family</fullName>
    </recommendedName>
</protein>
<dbReference type="Proteomes" id="UP000518887">
    <property type="component" value="Unassembled WGS sequence"/>
</dbReference>
<dbReference type="SUPFAM" id="SSF53850">
    <property type="entry name" value="Periplasmic binding protein-like II"/>
    <property type="match status" value="1"/>
</dbReference>
<organism evidence="2 3">
    <name type="scientific">Treponema ruminis</name>
    <dbReference type="NCBI Taxonomy" id="744515"/>
    <lineage>
        <taxon>Bacteria</taxon>
        <taxon>Pseudomonadati</taxon>
        <taxon>Spirochaetota</taxon>
        <taxon>Spirochaetia</taxon>
        <taxon>Spirochaetales</taxon>
        <taxon>Treponemataceae</taxon>
        <taxon>Treponema</taxon>
    </lineage>
</organism>
<dbReference type="EMBL" id="JACHFQ010000001">
    <property type="protein sequence ID" value="MBB5225143.1"/>
    <property type="molecule type" value="Genomic_DNA"/>
</dbReference>
<feature type="chain" id="PRO_5031244941" description="TRAP transporter solute receptor, TAXI family" evidence="1">
    <location>
        <begin position="22"/>
        <end position="329"/>
    </location>
</feature>
<keyword evidence="1" id="KW-0732">Signal</keyword>
<comment type="caution">
    <text evidence="2">The sequence shown here is derived from an EMBL/GenBank/DDBJ whole genome shotgun (WGS) entry which is preliminary data.</text>
</comment>
<keyword evidence="3" id="KW-1185">Reference proteome</keyword>
<dbReference type="CDD" id="cd13520">
    <property type="entry name" value="PBP2_TAXI_TRAP"/>
    <property type="match status" value="1"/>
</dbReference>
<feature type="signal peptide" evidence="1">
    <location>
        <begin position="1"/>
        <end position="21"/>
    </location>
</feature>
<dbReference type="InterPro" id="IPR011852">
    <property type="entry name" value="TRAP_TAXI"/>
</dbReference>
<dbReference type="PANTHER" id="PTHR42941:SF1">
    <property type="entry name" value="SLL1037 PROTEIN"/>
    <property type="match status" value="1"/>
</dbReference>
<evidence type="ECO:0000313" key="3">
    <source>
        <dbReference type="Proteomes" id="UP000518887"/>
    </source>
</evidence>
<evidence type="ECO:0000313" key="2">
    <source>
        <dbReference type="EMBL" id="MBB5225143.1"/>
    </source>
</evidence>
<dbReference type="PANTHER" id="PTHR42941">
    <property type="entry name" value="SLL1037 PROTEIN"/>
    <property type="match status" value="1"/>
</dbReference>
<gene>
    <name evidence="2" type="ORF">HNP76_000483</name>
</gene>
<dbReference type="RefSeq" id="WP_184657100.1">
    <property type="nucleotide sequence ID" value="NZ_CP031518.1"/>
</dbReference>
<evidence type="ECO:0008006" key="4">
    <source>
        <dbReference type="Google" id="ProtNLM"/>
    </source>
</evidence>
<evidence type="ECO:0000256" key="1">
    <source>
        <dbReference type="SAM" id="SignalP"/>
    </source>
</evidence>
<dbReference type="NCBIfam" id="TIGR02122">
    <property type="entry name" value="TRAP_TAXI"/>
    <property type="match status" value="1"/>
</dbReference>
<dbReference type="AlphaFoldDB" id="A0A7W8G763"/>
<reference evidence="2 3" key="1">
    <citation type="submission" date="2020-08" db="EMBL/GenBank/DDBJ databases">
        <title>Genomic Encyclopedia of Type Strains, Phase IV (KMG-IV): sequencing the most valuable type-strain genomes for metagenomic binning, comparative biology and taxonomic classification.</title>
        <authorList>
            <person name="Goeker M."/>
        </authorList>
    </citation>
    <scope>NUCLEOTIDE SEQUENCE [LARGE SCALE GENOMIC DNA]</scope>
    <source>
        <strain evidence="2 3">DSM 103462</strain>
    </source>
</reference>
<proteinExistence type="predicted"/>
<name>A0A7W8G763_9SPIR</name>
<accession>A0A7W8G763</accession>